<dbReference type="WBParaSite" id="PEQ_0000317801-mRNA-1">
    <property type="protein sequence ID" value="PEQ_0000317801-mRNA-1"/>
    <property type="gene ID" value="PEQ_0000317801"/>
</dbReference>
<accession>A0A914REJ5</accession>
<reference evidence="2" key="1">
    <citation type="submission" date="2022-11" db="UniProtKB">
        <authorList>
            <consortium name="WormBaseParasite"/>
        </authorList>
    </citation>
    <scope>IDENTIFICATION</scope>
</reference>
<protein>
    <submittedName>
        <fullName evidence="2">Uncharacterized protein</fullName>
    </submittedName>
</protein>
<evidence type="ECO:0000313" key="2">
    <source>
        <dbReference type="WBParaSite" id="PEQ_0000317801-mRNA-1"/>
    </source>
</evidence>
<keyword evidence="1" id="KW-1185">Reference proteome</keyword>
<name>A0A914REJ5_PAREQ</name>
<dbReference type="AlphaFoldDB" id="A0A914REJ5"/>
<evidence type="ECO:0000313" key="1">
    <source>
        <dbReference type="Proteomes" id="UP000887564"/>
    </source>
</evidence>
<proteinExistence type="predicted"/>
<dbReference type="Proteomes" id="UP000887564">
    <property type="component" value="Unplaced"/>
</dbReference>
<organism evidence="1 2">
    <name type="scientific">Parascaris equorum</name>
    <name type="common">Equine roundworm</name>
    <dbReference type="NCBI Taxonomy" id="6256"/>
    <lineage>
        <taxon>Eukaryota</taxon>
        <taxon>Metazoa</taxon>
        <taxon>Ecdysozoa</taxon>
        <taxon>Nematoda</taxon>
        <taxon>Chromadorea</taxon>
        <taxon>Rhabditida</taxon>
        <taxon>Spirurina</taxon>
        <taxon>Ascaridomorpha</taxon>
        <taxon>Ascaridoidea</taxon>
        <taxon>Ascarididae</taxon>
        <taxon>Parascaris</taxon>
    </lineage>
</organism>
<sequence length="36" mass="4042">MKKSPAHILFLALQTNRYKTHAALFASLALFPGIRD</sequence>